<gene>
    <name evidence="3" type="ORF">KEHDKFFH_07425</name>
</gene>
<evidence type="ECO:0000259" key="2">
    <source>
        <dbReference type="Pfam" id="PF03625"/>
    </source>
</evidence>
<feature type="chain" id="PRO_5015597713" description="DUF302 domain-containing protein" evidence="1">
    <location>
        <begin position="23"/>
        <end position="151"/>
    </location>
</feature>
<name>A0A2S5ZCU2_9GAMM</name>
<dbReference type="SUPFAM" id="SSF103247">
    <property type="entry name" value="TT1751-like"/>
    <property type="match status" value="1"/>
</dbReference>
<dbReference type="PANTHER" id="PTHR38342">
    <property type="entry name" value="SLR5037 PROTEIN"/>
    <property type="match status" value="1"/>
</dbReference>
<dbReference type="Gene3D" id="3.30.310.70">
    <property type="entry name" value="TT1751-like domain"/>
    <property type="match status" value="1"/>
</dbReference>
<sequence length="151" mass="16166">MRCILRLVLVASTLLFATLTHAADGLIAVKSSHDVKATADKLESVLKEKGMTVMARVNHQQGAEKAGLALRPTEVVIFGNPKVGTPLMQCAQSVAIDLPQKALIWEDANGEVWLGYNDPQYLKGRHGIEGCDEVLDKVSGALGNFAKAATQ</sequence>
<accession>A0A2S5ZCU2</accession>
<feature type="domain" description="DUF302" evidence="2">
    <location>
        <begin position="57"/>
        <end position="119"/>
    </location>
</feature>
<dbReference type="InterPro" id="IPR005180">
    <property type="entry name" value="DUF302"/>
</dbReference>
<evidence type="ECO:0000313" key="3">
    <source>
        <dbReference type="EMBL" id="PPI85032.1"/>
    </source>
</evidence>
<keyword evidence="1" id="KW-0732">Signal</keyword>
<evidence type="ECO:0000256" key="1">
    <source>
        <dbReference type="SAM" id="SignalP"/>
    </source>
</evidence>
<dbReference type="Pfam" id="PF03625">
    <property type="entry name" value="DUF302"/>
    <property type="match status" value="1"/>
</dbReference>
<keyword evidence="4" id="KW-1185">Reference proteome</keyword>
<dbReference type="InterPro" id="IPR035923">
    <property type="entry name" value="TT1751-like_sf"/>
</dbReference>
<dbReference type="RefSeq" id="WP_104321327.1">
    <property type="nucleotide sequence ID" value="NZ_PSSX01000004.1"/>
</dbReference>
<dbReference type="Proteomes" id="UP000239917">
    <property type="component" value="Unassembled WGS sequence"/>
</dbReference>
<proteinExistence type="predicted"/>
<protein>
    <recommendedName>
        <fullName evidence="2">DUF302 domain-containing protein</fullName>
    </recommendedName>
</protein>
<dbReference type="AlphaFoldDB" id="A0A2S5ZCU2"/>
<feature type="signal peptide" evidence="1">
    <location>
        <begin position="1"/>
        <end position="22"/>
    </location>
</feature>
<dbReference type="OrthoDB" id="9799367at2"/>
<dbReference type="PANTHER" id="PTHR38342:SF2">
    <property type="entry name" value="INNER MEMBRANE OR EXPORTED"/>
    <property type="match status" value="1"/>
</dbReference>
<reference evidence="3 4" key="1">
    <citation type="submission" date="2018-01" db="EMBL/GenBank/DDBJ databases">
        <title>Complete genome sequences of the type strains of Marinobacter flavimaris and Marinobacter maroccanus.</title>
        <authorList>
            <person name="Palau M."/>
            <person name="Boujida N."/>
            <person name="Manresa A."/>
            <person name="Minana-Galbis D."/>
        </authorList>
    </citation>
    <scope>NUCLEOTIDE SEQUENCE [LARGE SCALE GENOMIC DNA]</scope>
    <source>
        <strain evidence="3 4">N4</strain>
    </source>
</reference>
<comment type="caution">
    <text evidence="3">The sequence shown here is derived from an EMBL/GenBank/DDBJ whole genome shotgun (WGS) entry which is preliminary data.</text>
</comment>
<dbReference type="CDD" id="cd14797">
    <property type="entry name" value="DUF302"/>
    <property type="match status" value="1"/>
</dbReference>
<evidence type="ECO:0000313" key="4">
    <source>
        <dbReference type="Proteomes" id="UP000239917"/>
    </source>
</evidence>
<dbReference type="EMBL" id="PSSX01000004">
    <property type="protein sequence ID" value="PPI85032.1"/>
    <property type="molecule type" value="Genomic_DNA"/>
</dbReference>
<organism evidence="3 4">
    <name type="scientific">Marinobacter maroccanus</name>
    <dbReference type="NCBI Taxonomy" id="2055143"/>
    <lineage>
        <taxon>Bacteria</taxon>
        <taxon>Pseudomonadati</taxon>
        <taxon>Pseudomonadota</taxon>
        <taxon>Gammaproteobacteria</taxon>
        <taxon>Pseudomonadales</taxon>
        <taxon>Marinobacteraceae</taxon>
        <taxon>Marinobacter</taxon>
    </lineage>
</organism>